<dbReference type="InterPro" id="IPR032823">
    <property type="entry name" value="BCA_ABC_TP_C"/>
</dbReference>
<dbReference type="GO" id="GO:0005524">
    <property type="term" value="F:ATP binding"/>
    <property type="evidence" value="ECO:0007669"/>
    <property type="project" value="UniProtKB-KW"/>
</dbReference>
<proteinExistence type="predicted"/>
<dbReference type="InterPro" id="IPR003439">
    <property type="entry name" value="ABC_transporter-like_ATP-bd"/>
</dbReference>
<reference evidence="5 6" key="1">
    <citation type="submission" date="2015-12" db="EMBL/GenBank/DDBJ databases">
        <authorList>
            <person name="Shamseldin A."/>
            <person name="Moawad H."/>
            <person name="Abd El-Rahim W.M."/>
            <person name="Sadowsky M.J."/>
        </authorList>
    </citation>
    <scope>NUCLEOTIDE SEQUENCE [LARGE SCALE GENOMIC DNA]</scope>
    <source>
        <strain evidence="5 6">JC234</strain>
    </source>
</reference>
<evidence type="ECO:0000256" key="3">
    <source>
        <dbReference type="ARBA" id="ARBA00022840"/>
    </source>
</evidence>
<gene>
    <name evidence="5" type="ORF">AWJ14_12065</name>
</gene>
<feature type="domain" description="ABC transporter" evidence="4">
    <location>
        <begin position="3"/>
        <end position="246"/>
    </location>
</feature>
<dbReference type="EMBL" id="LQZT01000048">
    <property type="protein sequence ID" value="OCW55955.1"/>
    <property type="molecule type" value="Genomic_DNA"/>
</dbReference>
<evidence type="ECO:0000313" key="6">
    <source>
        <dbReference type="Proteomes" id="UP000094795"/>
    </source>
</evidence>
<comment type="caution">
    <text evidence="5">The sequence shown here is derived from an EMBL/GenBank/DDBJ whole genome shotgun (WGS) entry which is preliminary data.</text>
</comment>
<evidence type="ECO:0000313" key="5">
    <source>
        <dbReference type="EMBL" id="OCW55955.1"/>
    </source>
</evidence>
<protein>
    <submittedName>
        <fullName evidence="5">ABC transporter ATP-binding protein</fullName>
    </submittedName>
</protein>
<accession>A0A1C1YR16</accession>
<dbReference type="RefSeq" id="WP_066183058.1">
    <property type="nucleotide sequence ID" value="NZ_LQZT01000048.1"/>
</dbReference>
<organism evidence="5 6">
    <name type="scientific">Hoeflea olei</name>
    <dbReference type="NCBI Taxonomy" id="1480615"/>
    <lineage>
        <taxon>Bacteria</taxon>
        <taxon>Pseudomonadati</taxon>
        <taxon>Pseudomonadota</taxon>
        <taxon>Alphaproteobacteria</taxon>
        <taxon>Hyphomicrobiales</taxon>
        <taxon>Rhizobiaceae</taxon>
        <taxon>Hoeflea</taxon>
    </lineage>
</organism>
<dbReference type="Gene3D" id="3.40.50.300">
    <property type="entry name" value="P-loop containing nucleotide triphosphate hydrolases"/>
    <property type="match status" value="1"/>
</dbReference>
<dbReference type="FunFam" id="3.40.50.300:FF:000421">
    <property type="entry name" value="Branched-chain amino acid ABC transporter ATP-binding protein"/>
    <property type="match status" value="1"/>
</dbReference>
<dbReference type="AlphaFoldDB" id="A0A1C1YR16"/>
<dbReference type="OrthoDB" id="9806149at2"/>
<keyword evidence="3 5" id="KW-0067">ATP-binding</keyword>
<dbReference type="CDD" id="cd03219">
    <property type="entry name" value="ABC_Mj1267_LivG_branched"/>
    <property type="match status" value="1"/>
</dbReference>
<dbReference type="Proteomes" id="UP000094795">
    <property type="component" value="Unassembled WGS sequence"/>
</dbReference>
<dbReference type="InterPro" id="IPR051120">
    <property type="entry name" value="ABC_AA/LPS_Transport"/>
</dbReference>
<dbReference type="GO" id="GO:0005886">
    <property type="term" value="C:plasma membrane"/>
    <property type="evidence" value="ECO:0007669"/>
    <property type="project" value="TreeGrafter"/>
</dbReference>
<keyword evidence="2" id="KW-0547">Nucleotide-binding</keyword>
<dbReference type="Pfam" id="PF00005">
    <property type="entry name" value="ABC_tran"/>
    <property type="match status" value="1"/>
</dbReference>
<dbReference type="PANTHER" id="PTHR45772">
    <property type="entry name" value="CONSERVED COMPONENT OF ABC TRANSPORTER FOR NATURAL AMINO ACIDS-RELATED"/>
    <property type="match status" value="1"/>
</dbReference>
<sequence length="250" mass="26983">MILSVSQLTKNFGGLRAVNKVDLAIAPATIHSIIGPNGAGKTTLFNLITGSIKPVDGSVRFRDRDITGWSPQRLAKLGVARTFQRTSIYARLDVLENVALAIRSREGMTTSVWQPASAERRVRDEATDILAKVGLRGREAVLAGNLAHGYQRSLDIAIGLALNPALILMDEPLAGMSRGDRETVASLITMLRDTLGLTVVVVEHDVGMVMRLSDRITVMQHGTVIADAPPAEIRGNEAVRNAYLHGNFAQ</sequence>
<evidence type="ECO:0000259" key="4">
    <source>
        <dbReference type="PROSITE" id="PS50893"/>
    </source>
</evidence>
<dbReference type="SUPFAM" id="SSF52540">
    <property type="entry name" value="P-loop containing nucleoside triphosphate hydrolases"/>
    <property type="match status" value="1"/>
</dbReference>
<keyword evidence="6" id="KW-1185">Reference proteome</keyword>
<dbReference type="PROSITE" id="PS50893">
    <property type="entry name" value="ABC_TRANSPORTER_2"/>
    <property type="match status" value="1"/>
</dbReference>
<keyword evidence="1" id="KW-0813">Transport</keyword>
<dbReference type="PANTHER" id="PTHR45772:SF3">
    <property type="entry name" value="ABC TRANSPORTER ATP-BINDING PROTEIN"/>
    <property type="match status" value="1"/>
</dbReference>
<dbReference type="Pfam" id="PF12399">
    <property type="entry name" value="BCA_ABC_TP_C"/>
    <property type="match status" value="1"/>
</dbReference>
<evidence type="ECO:0000256" key="2">
    <source>
        <dbReference type="ARBA" id="ARBA00022741"/>
    </source>
</evidence>
<dbReference type="GO" id="GO:0016887">
    <property type="term" value="F:ATP hydrolysis activity"/>
    <property type="evidence" value="ECO:0007669"/>
    <property type="project" value="InterPro"/>
</dbReference>
<dbReference type="STRING" id="1480615.AWJ14_12065"/>
<name>A0A1C1YR16_9HYPH</name>
<dbReference type="InterPro" id="IPR027417">
    <property type="entry name" value="P-loop_NTPase"/>
</dbReference>
<evidence type="ECO:0000256" key="1">
    <source>
        <dbReference type="ARBA" id="ARBA00022448"/>
    </source>
</evidence>